<dbReference type="Pfam" id="PF03159">
    <property type="entry name" value="XRN_N"/>
    <property type="match status" value="1"/>
</dbReference>
<organism evidence="6">
    <name type="scientific">viral metagenome</name>
    <dbReference type="NCBI Taxonomy" id="1070528"/>
    <lineage>
        <taxon>unclassified sequences</taxon>
        <taxon>metagenomes</taxon>
        <taxon>organismal metagenomes</taxon>
    </lineage>
</organism>
<dbReference type="GO" id="GO:0000956">
    <property type="term" value="P:nuclear-transcribed mRNA catabolic process"/>
    <property type="evidence" value="ECO:0007669"/>
    <property type="project" value="TreeGrafter"/>
</dbReference>
<dbReference type="EMBL" id="MN739850">
    <property type="protein sequence ID" value="QHT74435.1"/>
    <property type="molecule type" value="Genomic_DNA"/>
</dbReference>
<sequence length="539" mass="64268">MGIPSYFSHIIRNYPNILRNLDFFMKNPVFGGFHHLFMDCNSIIYDAVHRIQTENESPENIEDEIINCVIENIKKYIALIRPSQTVFIAFDGVAPFAKMEQQRTRRYKTRFMSNITTANVKQGWNTSAITPGTDFMEKLSHHIEYAFLNKEVEYKVKKMIVSCSNRPGEGEHKLYEYMRVNEIKNDDVAVYGLDSDLIMLSIFHLKYCKNIYVFREAPEFLKSSIPLDTRANDNTPYFLDIYHLATSIITEMGCNSSDMNRAYDYVFMCFFLGNDFLPHFPAMNIRTHGIQALLDIYRIYIGAHPDRFFISKTSHKIQWKNVGIFVNEIAKREHEFLRNEYFVRNKFDKRNWVATTDVEKEELIVSAPIIYRQQEKYICPEENGWEDRYYRTLCQFDKTPANIKKICMNYLEGLEWVYKYYTQSCPHWKWKYNYNYPPLFVDLCKYIPHFETDFISSNKTEAFSPQAQLAFVLPASNLNMLPKPIYKFLTTNYSEYYPDSYDFQWAFCRYLWESHPLLPEIPLELLEQWDTQFRMHLHR</sequence>
<keyword evidence="2" id="KW-0378">Hydrolase</keyword>
<evidence type="ECO:0000256" key="2">
    <source>
        <dbReference type="ARBA" id="ARBA00022801"/>
    </source>
</evidence>
<dbReference type="PANTHER" id="PTHR12341">
    <property type="entry name" value="5'-&gt;3' EXORIBONUCLEASE"/>
    <property type="match status" value="1"/>
</dbReference>
<dbReference type="GO" id="GO:0005634">
    <property type="term" value="C:nucleus"/>
    <property type="evidence" value="ECO:0007669"/>
    <property type="project" value="TreeGrafter"/>
</dbReference>
<keyword evidence="1" id="KW-0540">Nuclease</keyword>
<name>A0A6C0H2Q8_9ZZZZ</name>
<protein>
    <recommendedName>
        <fullName evidence="7">Xrn1 N-terminal domain-containing protein</fullName>
    </recommendedName>
</protein>
<reference evidence="6" key="1">
    <citation type="journal article" date="2020" name="Nature">
        <title>Giant virus diversity and host interactions through global metagenomics.</title>
        <authorList>
            <person name="Schulz F."/>
            <person name="Roux S."/>
            <person name="Paez-Espino D."/>
            <person name="Jungbluth S."/>
            <person name="Walsh D.A."/>
            <person name="Denef V.J."/>
            <person name="McMahon K.D."/>
            <person name="Konstantinidis K.T."/>
            <person name="Eloe-Fadrosh E.A."/>
            <person name="Kyrpides N.C."/>
            <person name="Woyke T."/>
        </authorList>
    </citation>
    <scope>NUCLEOTIDE SEQUENCE</scope>
    <source>
        <strain evidence="6">GVMAG-M-3300023179-59</strain>
    </source>
</reference>
<dbReference type="GO" id="GO:0004534">
    <property type="term" value="F:5'-3' RNA exonuclease activity"/>
    <property type="evidence" value="ECO:0007669"/>
    <property type="project" value="TreeGrafter"/>
</dbReference>
<dbReference type="InterPro" id="IPR029060">
    <property type="entry name" value="PIN-like_dom_sf"/>
</dbReference>
<evidence type="ECO:0000259" key="5">
    <source>
        <dbReference type="Pfam" id="PF17846"/>
    </source>
</evidence>
<dbReference type="SUPFAM" id="SSF88723">
    <property type="entry name" value="PIN domain-like"/>
    <property type="match status" value="1"/>
</dbReference>
<dbReference type="InterPro" id="IPR041412">
    <property type="entry name" value="Xrn1_helical"/>
</dbReference>
<dbReference type="Gene3D" id="1.25.40.1050">
    <property type="match status" value="1"/>
</dbReference>
<feature type="domain" description="Xrn1 N-terminal" evidence="4">
    <location>
        <begin position="1"/>
        <end position="216"/>
    </location>
</feature>
<evidence type="ECO:0000313" key="6">
    <source>
        <dbReference type="EMBL" id="QHT74435.1"/>
    </source>
</evidence>
<dbReference type="AlphaFoldDB" id="A0A6C0H2Q8"/>
<dbReference type="InterPro" id="IPR004859">
    <property type="entry name" value="Xrn1_N"/>
</dbReference>
<evidence type="ECO:0008006" key="7">
    <source>
        <dbReference type="Google" id="ProtNLM"/>
    </source>
</evidence>
<evidence type="ECO:0000256" key="3">
    <source>
        <dbReference type="ARBA" id="ARBA00022839"/>
    </source>
</evidence>
<accession>A0A6C0H2Q8</accession>
<evidence type="ECO:0000259" key="4">
    <source>
        <dbReference type="Pfam" id="PF03159"/>
    </source>
</evidence>
<feature type="domain" description="Xrn1 helical" evidence="5">
    <location>
        <begin position="382"/>
        <end position="521"/>
    </location>
</feature>
<evidence type="ECO:0000256" key="1">
    <source>
        <dbReference type="ARBA" id="ARBA00022722"/>
    </source>
</evidence>
<dbReference type="Pfam" id="PF17846">
    <property type="entry name" value="XRN_M"/>
    <property type="match status" value="2"/>
</dbReference>
<proteinExistence type="predicted"/>
<dbReference type="PANTHER" id="PTHR12341:SF29">
    <property type="entry name" value="EXONUCLEASE XRNC, PUTATIVE-RELATED"/>
    <property type="match status" value="1"/>
</dbReference>
<dbReference type="GO" id="GO:0003723">
    <property type="term" value="F:RNA binding"/>
    <property type="evidence" value="ECO:0007669"/>
    <property type="project" value="TreeGrafter"/>
</dbReference>
<dbReference type="Gene3D" id="3.40.50.12390">
    <property type="match status" value="1"/>
</dbReference>
<keyword evidence="3" id="KW-0269">Exonuclease</keyword>
<feature type="domain" description="Xrn1 helical" evidence="5">
    <location>
        <begin position="260"/>
        <end position="370"/>
    </location>
</feature>
<dbReference type="InterPro" id="IPR027073">
    <property type="entry name" value="5_3_exoribonuclease"/>
</dbReference>